<dbReference type="RefSeq" id="WP_249585880.1">
    <property type="nucleotide sequence ID" value="NZ_BAAAQL010000002.1"/>
</dbReference>
<dbReference type="Proteomes" id="UP000829992">
    <property type="component" value="Chromosome"/>
</dbReference>
<name>A0ABY4PNF1_9ACTN</name>
<sequence>MARPELSASGRASVDVARELLVEAQGLDLSQRRDVVAMVGRLEAAVVSLLEVADGGEPEAAA</sequence>
<evidence type="ECO:0000313" key="1">
    <source>
        <dbReference type="EMBL" id="UQT54384.1"/>
    </source>
</evidence>
<proteinExistence type="predicted"/>
<accession>A0ABY4PNF1</accession>
<protein>
    <submittedName>
        <fullName evidence="1">Uncharacterized protein</fullName>
    </submittedName>
</protein>
<organism evidence="1 2">
    <name type="scientific">Streptomyces durmitorensis</name>
    <dbReference type="NCBI Taxonomy" id="319947"/>
    <lineage>
        <taxon>Bacteria</taxon>
        <taxon>Bacillati</taxon>
        <taxon>Actinomycetota</taxon>
        <taxon>Actinomycetes</taxon>
        <taxon>Kitasatosporales</taxon>
        <taxon>Streptomycetaceae</taxon>
        <taxon>Streptomyces</taxon>
    </lineage>
</organism>
<gene>
    <name evidence="1" type="ORF">M4V62_04375</name>
</gene>
<reference evidence="1 2" key="1">
    <citation type="submission" date="2022-05" db="EMBL/GenBank/DDBJ databases">
        <authorList>
            <person name="Zhou X."/>
            <person name="Li K."/>
            <person name="Man Y."/>
        </authorList>
    </citation>
    <scope>NUCLEOTIDE SEQUENCE [LARGE SCALE GENOMIC DNA]</scope>
    <source>
        <strain evidence="1 2">MS405</strain>
    </source>
</reference>
<keyword evidence="2" id="KW-1185">Reference proteome</keyword>
<dbReference type="EMBL" id="CP097289">
    <property type="protein sequence ID" value="UQT54384.1"/>
    <property type="molecule type" value="Genomic_DNA"/>
</dbReference>
<evidence type="ECO:0000313" key="2">
    <source>
        <dbReference type="Proteomes" id="UP000829992"/>
    </source>
</evidence>